<sequence length="107" mass="11944">MKTKNLQKVNERVATTLMENIGEKQIYYQYETDYNNKTPQMVNFSTQLKDGKTLSGSYSKGGGLSLNGTGVNSVEDLQVVNSSLDTILEIIKGFEVEKKEADDDNNQ</sequence>
<dbReference type="EMBL" id="CP011859">
    <property type="protein sequence ID" value="AQY21328.1"/>
    <property type="molecule type" value="Genomic_DNA"/>
</dbReference>
<protein>
    <submittedName>
        <fullName evidence="1">Uncharacterized protein</fullName>
    </submittedName>
</protein>
<organism evidence="1 3">
    <name type="scientific">Riemerella anatipestifer</name>
    <name type="common">Moraxella anatipestifer</name>
    <dbReference type="NCBI Taxonomy" id="34085"/>
    <lineage>
        <taxon>Bacteria</taxon>
        <taxon>Pseudomonadati</taxon>
        <taxon>Bacteroidota</taxon>
        <taxon>Flavobacteriia</taxon>
        <taxon>Flavobacteriales</taxon>
        <taxon>Weeksellaceae</taxon>
        <taxon>Riemerella</taxon>
    </lineage>
</organism>
<name>A0A1S7DPD0_RIEAN</name>
<proteinExistence type="predicted"/>
<dbReference type="Proteomes" id="UP000189883">
    <property type="component" value="Chromosome"/>
</dbReference>
<dbReference type="EMBL" id="CP011859">
    <property type="protein sequence ID" value="AQY20986.1"/>
    <property type="molecule type" value="Genomic_DNA"/>
</dbReference>
<reference evidence="1 3" key="1">
    <citation type="submission" date="2015-06" db="EMBL/GenBank/DDBJ databases">
        <title>R. anatipestifer strain HXb2 is the most virulent strain so far, and the genome sequence would help us uncover the pathogenesis.</title>
        <authorList>
            <person name="Hu Q."/>
            <person name="Qi J."/>
            <person name="Bo H."/>
            <person name="Liu G."/>
            <person name="Tao M."/>
            <person name="Ding Y."/>
            <person name="Xue Y."/>
        </authorList>
    </citation>
    <scope>NUCLEOTIDE SEQUENCE [LARGE SCALE GENOMIC DNA]</scope>
    <source>
        <strain evidence="1 3">HXb2</strain>
    </source>
</reference>
<evidence type="ECO:0000313" key="1">
    <source>
        <dbReference type="EMBL" id="AQY20986.1"/>
    </source>
</evidence>
<dbReference type="RefSeq" id="WP_079206208.1">
    <property type="nucleotide sequence ID" value="NZ_CP011859.1"/>
</dbReference>
<gene>
    <name evidence="1" type="ORF">AB406_0020</name>
    <name evidence="2" type="ORF">AB406_0369</name>
</gene>
<accession>A0A1S7DPD0</accession>
<evidence type="ECO:0000313" key="2">
    <source>
        <dbReference type="EMBL" id="AQY21328.1"/>
    </source>
</evidence>
<evidence type="ECO:0000313" key="3">
    <source>
        <dbReference type="Proteomes" id="UP000189883"/>
    </source>
</evidence>
<dbReference type="AlphaFoldDB" id="A0A1S7DPD0"/>